<dbReference type="PANTHER" id="PTHR42928:SF5">
    <property type="entry name" value="BLR1237 PROTEIN"/>
    <property type="match status" value="1"/>
</dbReference>
<dbReference type="InterPro" id="IPR005064">
    <property type="entry name" value="BUG"/>
</dbReference>
<protein>
    <submittedName>
        <fullName evidence="3">Tripartite tricarboxylate transporter substrate binding protein</fullName>
    </submittedName>
</protein>
<dbReference type="CDD" id="cd07012">
    <property type="entry name" value="PBP2_Bug_TTT"/>
    <property type="match status" value="1"/>
</dbReference>
<dbReference type="Gene3D" id="3.40.190.10">
    <property type="entry name" value="Periplasmic binding protein-like II"/>
    <property type="match status" value="1"/>
</dbReference>
<dbReference type="Gene3D" id="3.40.190.150">
    <property type="entry name" value="Bordetella uptake gene, domain 1"/>
    <property type="match status" value="1"/>
</dbReference>
<sequence>MFLSKRAFFVSCLGLVALGTFTGSALAQVNWPQRPIKFVVPYAPGGALDTLARSIGPVLSEKLGQPVVIENRPGAGTALAASALAKAAPDGYSIMLGGSATLTFNPALKNDLQYDSLKSFTHLALVADVPLVIVANNESGIQAVADLVRLAKATPDRISYGSFGMGSSAHFGGEMLKHALGINMTHVPYNGSSQSMTGLMGGQIQVAVDTASASSALIQSGKVKGIATLSAKRLASMPSLPTVAESGAAGFELNTWAAIFAPAGLPEDVRQKLEGALASALQSPEIVSKITSMGLVPSYGNGSALRERTEKEMLLIKSVAVRSKIEAD</sequence>
<dbReference type="RefSeq" id="WP_094438313.1">
    <property type="nucleotide sequence ID" value="NZ_NKDB02000002.1"/>
</dbReference>
<dbReference type="AlphaFoldDB" id="A0A3R7FF68"/>
<dbReference type="SUPFAM" id="SSF53850">
    <property type="entry name" value="Periplasmic binding protein-like II"/>
    <property type="match status" value="1"/>
</dbReference>
<name>A0A3R7FF68_9BURK</name>
<comment type="caution">
    <text evidence="3">The sequence shown here is derived from an EMBL/GenBank/DDBJ whole genome shotgun (WGS) entry which is preliminary data.</text>
</comment>
<organism evidence="3 4">
    <name type="scientific">Alicycliphilus denitrificans</name>
    <dbReference type="NCBI Taxonomy" id="179636"/>
    <lineage>
        <taxon>Bacteria</taxon>
        <taxon>Pseudomonadati</taxon>
        <taxon>Pseudomonadota</taxon>
        <taxon>Betaproteobacteria</taxon>
        <taxon>Burkholderiales</taxon>
        <taxon>Comamonadaceae</taxon>
        <taxon>Alicycliphilus</taxon>
    </lineage>
</organism>
<dbReference type="Pfam" id="PF03401">
    <property type="entry name" value="TctC"/>
    <property type="match status" value="1"/>
</dbReference>
<evidence type="ECO:0000256" key="2">
    <source>
        <dbReference type="SAM" id="SignalP"/>
    </source>
</evidence>
<dbReference type="PIRSF" id="PIRSF017082">
    <property type="entry name" value="YflP"/>
    <property type="match status" value="1"/>
</dbReference>
<dbReference type="Proteomes" id="UP000216225">
    <property type="component" value="Unassembled WGS sequence"/>
</dbReference>
<comment type="similarity">
    <text evidence="1">Belongs to the UPF0065 (bug) family.</text>
</comment>
<evidence type="ECO:0000313" key="3">
    <source>
        <dbReference type="EMBL" id="RKJ96763.1"/>
    </source>
</evidence>
<dbReference type="PANTHER" id="PTHR42928">
    <property type="entry name" value="TRICARBOXYLATE-BINDING PROTEIN"/>
    <property type="match status" value="1"/>
</dbReference>
<feature type="chain" id="PRO_5018564717" evidence="2">
    <location>
        <begin position="28"/>
        <end position="328"/>
    </location>
</feature>
<feature type="signal peptide" evidence="2">
    <location>
        <begin position="1"/>
        <end position="27"/>
    </location>
</feature>
<evidence type="ECO:0000313" key="4">
    <source>
        <dbReference type="Proteomes" id="UP000216225"/>
    </source>
</evidence>
<proteinExistence type="inferred from homology"/>
<evidence type="ECO:0000256" key="1">
    <source>
        <dbReference type="ARBA" id="ARBA00006987"/>
    </source>
</evidence>
<reference evidence="3 4" key="1">
    <citation type="submission" date="2018-09" db="EMBL/GenBank/DDBJ databases">
        <title>Genome comparison of Alicycliphilus sp. BQ1, a polyurethanolytic bacterium, with its closest phylogenetic relatives Alicycliphilus denitrificans BC and K601, unable to attack polyurethane.</title>
        <authorList>
            <person name="Loza-Tavera H."/>
            <person name="Lozano L."/>
            <person name="Cevallos M."/>
            <person name="Maya-Lucas O."/>
            <person name="Garcia-Mena J."/>
            <person name="Hernandez J."/>
        </authorList>
    </citation>
    <scope>NUCLEOTIDE SEQUENCE [LARGE SCALE GENOMIC DNA]</scope>
    <source>
        <strain evidence="3 4">BQ1</strain>
    </source>
</reference>
<dbReference type="EMBL" id="NKDB02000002">
    <property type="protein sequence ID" value="RKJ96763.1"/>
    <property type="molecule type" value="Genomic_DNA"/>
</dbReference>
<gene>
    <name evidence="3" type="ORF">CE154_012170</name>
</gene>
<accession>A0A3R7FF68</accession>
<dbReference type="InterPro" id="IPR042100">
    <property type="entry name" value="Bug_dom1"/>
</dbReference>
<keyword evidence="2" id="KW-0732">Signal</keyword>